<sequence>MVFIQVHNLSTLRVDRPLTGRGTGRRQLSRLHSTRTFTAKRTQLVVCPPMNRLTTPEARCPPDLTTSSNLIFRSDRRLRQHPLTASPVERTSTPTS</sequence>
<dbReference type="GeneID" id="92857709"/>
<gene>
    <name evidence="3" type="ORF">B1B09_10525</name>
    <name evidence="2" type="ORF">DXN06_11280</name>
</gene>
<dbReference type="Proteomes" id="UP000256621">
    <property type="component" value="Chromosome"/>
</dbReference>
<evidence type="ECO:0000313" key="5">
    <source>
        <dbReference type="Proteomes" id="UP000256621"/>
    </source>
</evidence>
<dbReference type="Proteomes" id="UP000226191">
    <property type="component" value="Unassembled WGS sequence"/>
</dbReference>
<evidence type="ECO:0000256" key="1">
    <source>
        <dbReference type="SAM" id="MobiDB-lite"/>
    </source>
</evidence>
<reference evidence="2 5" key="2">
    <citation type="submission" date="2018-08" db="EMBL/GenBank/DDBJ databases">
        <title>Genome sequencing of Cutibacterium acnes KCOM 1315.</title>
        <authorList>
            <person name="Kook J.-K."/>
            <person name="Park S.-N."/>
            <person name="Lim Y.K."/>
        </authorList>
    </citation>
    <scope>NUCLEOTIDE SEQUENCE [LARGE SCALE GENOMIC DNA]</scope>
    <source>
        <strain evidence="2 5">KCOM 1315</strain>
    </source>
</reference>
<evidence type="ECO:0000313" key="3">
    <source>
        <dbReference type="EMBL" id="PGF32651.1"/>
    </source>
</evidence>
<dbReference type="EMBL" id="CP031442">
    <property type="protein sequence ID" value="AXM08103.1"/>
    <property type="molecule type" value="Genomic_DNA"/>
</dbReference>
<proteinExistence type="predicted"/>
<dbReference type="RefSeq" id="WP_002515987.1">
    <property type="nucleotide sequence ID" value="NZ_AP019664.1"/>
</dbReference>
<evidence type="ECO:0000313" key="2">
    <source>
        <dbReference type="EMBL" id="AXM08103.1"/>
    </source>
</evidence>
<name>A0A2B7I5W2_CUTAC</name>
<evidence type="ECO:0000313" key="4">
    <source>
        <dbReference type="Proteomes" id="UP000226191"/>
    </source>
</evidence>
<protein>
    <submittedName>
        <fullName evidence="3">Uncharacterized protein</fullName>
    </submittedName>
</protein>
<dbReference type="AlphaFoldDB" id="A0A2B7I5W2"/>
<organism evidence="3 4">
    <name type="scientific">Cutibacterium acnes</name>
    <name type="common">Propionibacterium acnes</name>
    <dbReference type="NCBI Taxonomy" id="1747"/>
    <lineage>
        <taxon>Bacteria</taxon>
        <taxon>Bacillati</taxon>
        <taxon>Actinomycetota</taxon>
        <taxon>Actinomycetes</taxon>
        <taxon>Propionibacteriales</taxon>
        <taxon>Propionibacteriaceae</taxon>
        <taxon>Cutibacterium</taxon>
    </lineage>
</organism>
<dbReference type="EMBL" id="MVCE01000005">
    <property type="protein sequence ID" value="PGF32651.1"/>
    <property type="molecule type" value="Genomic_DNA"/>
</dbReference>
<accession>A0A2B7I5W2</accession>
<feature type="region of interest" description="Disordered" evidence="1">
    <location>
        <begin position="56"/>
        <end position="96"/>
    </location>
</feature>
<reference evidence="3 4" key="1">
    <citation type="submission" date="2017-02" db="EMBL/GenBank/DDBJ databases">
        <title>Prevalence of linear plasmids in Cutibacterium acnes isolates obtained from cancerous prostatic tissue.</title>
        <authorList>
            <person name="Davidsson S."/>
            <person name="Bruggemann H."/>
        </authorList>
    </citation>
    <scope>NUCLEOTIDE SEQUENCE [LARGE SCALE GENOMIC DNA]</scope>
    <source>
        <strain evidence="3 4">11-78</strain>
    </source>
</reference>